<proteinExistence type="predicted"/>
<evidence type="ECO:0000313" key="3">
    <source>
        <dbReference type="EMBL" id="OVA12255.1"/>
    </source>
</evidence>
<sequence>MVPSPMLIDVDQENKLEVGLKVPLTQDDKNLRCLNNCEDTNFDMEALLDQQTLAPAATESEDVEIIECTNASEIRLPEGDDPDATEYSSSFGDTVSGNDDGSRLSDAEVESQFNGDNGLGDNVFDGFSSLFPMRKKRLTAHWRRYIRPLMWRCKWVELRIKEFRAQALKYDRELAAYEQRKQLELGQYASEGCGRTLPFCRQIYKKKAMKRRKRKKIEDTVDIPSYMSFHNLFSYYENKKSDGDAASVDEDCGNKDVNSNDELDVNNEWPSLECRDGDNSIEQILRKIEIAQSKAQKLKIQVDKLLTTNAGKFSSMENLSLLVSSDLPTSSARSPTFSPGRGEAMPIGALYTPPRHISEYDIGDLVMPESAVSSYGEATPLPDIIESTVGLLSAAEATLDQPQIGDSCKDQLGDGVLINNHAAENELHNFEKVSTLPMKVKEEEEEKNIVTPSVPAPEPEQPAQETIVPKEESGMKLTLCSEVHVPKNKRKRGERKPGSGAWNAEKISTQRSSGEPDN</sequence>
<keyword evidence="1" id="KW-0175">Coiled coil</keyword>
<evidence type="ECO:0000256" key="1">
    <source>
        <dbReference type="SAM" id="Coils"/>
    </source>
</evidence>
<feature type="compositionally biased region" description="Polar residues" evidence="2">
    <location>
        <begin position="506"/>
        <end position="518"/>
    </location>
</feature>
<dbReference type="Proteomes" id="UP000195402">
    <property type="component" value="Unassembled WGS sequence"/>
</dbReference>
<protein>
    <submittedName>
        <fullName evidence="3">Uncharacterized protein</fullName>
    </submittedName>
</protein>
<evidence type="ECO:0000313" key="4">
    <source>
        <dbReference type="Proteomes" id="UP000195402"/>
    </source>
</evidence>
<dbReference type="EMBL" id="MVGT01001410">
    <property type="protein sequence ID" value="OVA12255.1"/>
    <property type="molecule type" value="Genomic_DNA"/>
</dbReference>
<comment type="caution">
    <text evidence="3">The sequence shown here is derived from an EMBL/GenBank/DDBJ whole genome shotgun (WGS) entry which is preliminary data.</text>
</comment>
<dbReference type="OrthoDB" id="21648at2759"/>
<dbReference type="AlphaFoldDB" id="A0A200QPA5"/>
<dbReference type="PANTHER" id="PTHR34057:SF1">
    <property type="entry name" value="ELONGATION FACTOR"/>
    <property type="match status" value="1"/>
</dbReference>
<evidence type="ECO:0000256" key="2">
    <source>
        <dbReference type="SAM" id="MobiDB-lite"/>
    </source>
</evidence>
<feature type="compositionally biased region" description="Polar residues" evidence="2">
    <location>
        <begin position="86"/>
        <end position="99"/>
    </location>
</feature>
<dbReference type="OMA" id="EQVLWKI"/>
<dbReference type="PANTHER" id="PTHR34057">
    <property type="entry name" value="ELONGATION FACTOR"/>
    <property type="match status" value="1"/>
</dbReference>
<keyword evidence="4" id="KW-1185">Reference proteome</keyword>
<feature type="region of interest" description="Disordered" evidence="2">
    <location>
        <begin position="443"/>
        <end position="518"/>
    </location>
</feature>
<name>A0A200QPA5_MACCD</name>
<dbReference type="InParanoid" id="A0A200QPA5"/>
<feature type="coiled-coil region" evidence="1">
    <location>
        <begin position="281"/>
        <end position="308"/>
    </location>
</feature>
<dbReference type="CDD" id="cd11650">
    <property type="entry name" value="AT4G37440_like"/>
    <property type="match status" value="1"/>
</dbReference>
<gene>
    <name evidence="3" type="ORF">BVC80_1779g26</name>
</gene>
<dbReference type="FunCoup" id="A0A200QPA5">
    <property type="interactions" value="923"/>
</dbReference>
<feature type="region of interest" description="Disordered" evidence="2">
    <location>
        <begin position="75"/>
        <end position="104"/>
    </location>
</feature>
<organism evidence="3 4">
    <name type="scientific">Macleaya cordata</name>
    <name type="common">Five-seeded plume-poppy</name>
    <name type="synonym">Bocconia cordata</name>
    <dbReference type="NCBI Taxonomy" id="56857"/>
    <lineage>
        <taxon>Eukaryota</taxon>
        <taxon>Viridiplantae</taxon>
        <taxon>Streptophyta</taxon>
        <taxon>Embryophyta</taxon>
        <taxon>Tracheophyta</taxon>
        <taxon>Spermatophyta</taxon>
        <taxon>Magnoliopsida</taxon>
        <taxon>Ranunculales</taxon>
        <taxon>Papaveraceae</taxon>
        <taxon>Papaveroideae</taxon>
        <taxon>Macleaya</taxon>
    </lineage>
</organism>
<accession>A0A200QPA5</accession>
<reference evidence="3 4" key="1">
    <citation type="journal article" date="2017" name="Mol. Plant">
        <title>The Genome of Medicinal Plant Macleaya cordata Provides New Insights into Benzylisoquinoline Alkaloids Metabolism.</title>
        <authorList>
            <person name="Liu X."/>
            <person name="Liu Y."/>
            <person name="Huang P."/>
            <person name="Ma Y."/>
            <person name="Qing Z."/>
            <person name="Tang Q."/>
            <person name="Cao H."/>
            <person name="Cheng P."/>
            <person name="Zheng Y."/>
            <person name="Yuan Z."/>
            <person name="Zhou Y."/>
            <person name="Liu J."/>
            <person name="Tang Z."/>
            <person name="Zhuo Y."/>
            <person name="Zhang Y."/>
            <person name="Yu L."/>
            <person name="Huang J."/>
            <person name="Yang P."/>
            <person name="Peng Q."/>
            <person name="Zhang J."/>
            <person name="Jiang W."/>
            <person name="Zhang Z."/>
            <person name="Lin K."/>
            <person name="Ro D.K."/>
            <person name="Chen X."/>
            <person name="Xiong X."/>
            <person name="Shang Y."/>
            <person name="Huang S."/>
            <person name="Zeng J."/>
        </authorList>
    </citation>
    <scope>NUCLEOTIDE SEQUENCE [LARGE SCALE GENOMIC DNA]</scope>
    <source>
        <strain evidence="4">cv. BLH2017</strain>
        <tissue evidence="3">Root</tissue>
    </source>
</reference>
<dbReference type="InterPro" id="IPR038745">
    <property type="entry name" value="AT4G37440-like"/>
</dbReference>
<dbReference type="STRING" id="56857.A0A200QPA5"/>